<accession>A0AAD4SRC5</accession>
<gene>
    <name evidence="1" type="ORF">MKW98_004772</name>
</gene>
<dbReference type="AlphaFoldDB" id="A0AAD4SRC5"/>
<keyword evidence="2" id="KW-1185">Reference proteome</keyword>
<comment type="caution">
    <text evidence="1">The sequence shown here is derived from an EMBL/GenBank/DDBJ whole genome shotgun (WGS) entry which is preliminary data.</text>
</comment>
<organism evidence="1 2">
    <name type="scientific">Papaver atlanticum</name>
    <dbReference type="NCBI Taxonomy" id="357466"/>
    <lineage>
        <taxon>Eukaryota</taxon>
        <taxon>Viridiplantae</taxon>
        <taxon>Streptophyta</taxon>
        <taxon>Embryophyta</taxon>
        <taxon>Tracheophyta</taxon>
        <taxon>Spermatophyta</taxon>
        <taxon>Magnoliopsida</taxon>
        <taxon>Ranunculales</taxon>
        <taxon>Papaveraceae</taxon>
        <taxon>Papaveroideae</taxon>
        <taxon>Papaver</taxon>
    </lineage>
</organism>
<name>A0AAD4SRC5_9MAGN</name>
<dbReference type="Proteomes" id="UP001202328">
    <property type="component" value="Unassembled WGS sequence"/>
</dbReference>
<evidence type="ECO:0000313" key="1">
    <source>
        <dbReference type="EMBL" id="KAI3916331.1"/>
    </source>
</evidence>
<evidence type="ECO:0000313" key="2">
    <source>
        <dbReference type="Proteomes" id="UP001202328"/>
    </source>
</evidence>
<proteinExistence type="predicted"/>
<reference evidence="1" key="1">
    <citation type="submission" date="2022-04" db="EMBL/GenBank/DDBJ databases">
        <title>A functionally conserved STORR gene fusion in Papaver species that diverged 16.8 million years ago.</title>
        <authorList>
            <person name="Catania T."/>
        </authorList>
    </citation>
    <scope>NUCLEOTIDE SEQUENCE</scope>
    <source>
        <strain evidence="1">S-188037</strain>
    </source>
</reference>
<protein>
    <submittedName>
        <fullName evidence="1">Uncharacterized protein</fullName>
    </submittedName>
</protein>
<dbReference type="EMBL" id="JAJJMB010009125">
    <property type="protein sequence ID" value="KAI3916331.1"/>
    <property type="molecule type" value="Genomic_DNA"/>
</dbReference>
<sequence>MVSYFGISIFSNFLKYVTCSKEIVETLIHKIQALVSIPTKISRPGVCITKVKLVTGFIVPLEAIGCEVVQTASGGSMLGVHGIDEIDRRLKNPEIFGGPSIDFFSVHPGGFVVAEMRSQRRTKMVLKLAVDMEKGMLNRSLIYRTSPHMH</sequence>